<evidence type="ECO:0000313" key="2">
    <source>
        <dbReference type="EMBL" id="MCE4557876.1"/>
    </source>
</evidence>
<feature type="domain" description="BON" evidence="1">
    <location>
        <begin position="3"/>
        <end position="71"/>
    </location>
</feature>
<dbReference type="InterPro" id="IPR007055">
    <property type="entry name" value="BON_dom"/>
</dbReference>
<dbReference type="Gene3D" id="3.30.1340.30">
    <property type="match status" value="3"/>
</dbReference>
<dbReference type="Pfam" id="PF04972">
    <property type="entry name" value="BON"/>
    <property type="match status" value="3"/>
</dbReference>
<gene>
    <name evidence="2" type="ORF">LXT13_26140</name>
</gene>
<accession>A0ABS8XZ23</accession>
<evidence type="ECO:0000313" key="3">
    <source>
        <dbReference type="Proteomes" id="UP001200741"/>
    </source>
</evidence>
<feature type="domain" description="BON" evidence="1">
    <location>
        <begin position="78"/>
        <end position="146"/>
    </location>
</feature>
<proteinExistence type="predicted"/>
<reference evidence="2 3" key="1">
    <citation type="submission" date="2021-12" db="EMBL/GenBank/DDBJ databases">
        <title>Genome seq of P8.</title>
        <authorList>
            <person name="Seo T."/>
        </authorList>
    </citation>
    <scope>NUCLEOTIDE SEQUENCE [LARGE SCALE GENOMIC DNA]</scope>
    <source>
        <strain evidence="2 3">P8</strain>
    </source>
</reference>
<feature type="domain" description="BON" evidence="1">
    <location>
        <begin position="149"/>
        <end position="216"/>
    </location>
</feature>
<keyword evidence="3" id="KW-1185">Reference proteome</keyword>
<organism evidence="2 3">
    <name type="scientific">Pelomonas cellulosilytica</name>
    <dbReference type="NCBI Taxonomy" id="2906762"/>
    <lineage>
        <taxon>Bacteria</taxon>
        <taxon>Pseudomonadati</taxon>
        <taxon>Pseudomonadota</taxon>
        <taxon>Betaproteobacteria</taxon>
        <taxon>Burkholderiales</taxon>
        <taxon>Sphaerotilaceae</taxon>
        <taxon>Roseateles</taxon>
    </lineage>
</organism>
<dbReference type="RefSeq" id="WP_233375260.1">
    <property type="nucleotide sequence ID" value="NZ_JAJTWU010000013.1"/>
</dbReference>
<evidence type="ECO:0000259" key="1">
    <source>
        <dbReference type="PROSITE" id="PS50914"/>
    </source>
</evidence>
<protein>
    <submittedName>
        <fullName evidence="2">BON domain-containing protein</fullName>
    </submittedName>
</protein>
<dbReference type="Proteomes" id="UP001200741">
    <property type="component" value="Unassembled WGS sequence"/>
</dbReference>
<dbReference type="EMBL" id="JAJTWU010000013">
    <property type="protein sequence ID" value="MCE4557876.1"/>
    <property type="molecule type" value="Genomic_DNA"/>
</dbReference>
<dbReference type="PANTHER" id="PTHR34606">
    <property type="entry name" value="BON DOMAIN-CONTAINING PROTEIN"/>
    <property type="match status" value="1"/>
</dbReference>
<sequence>MKTDAQLQQDVMTELQWDPALHAAEIGVQVHDGAVTLTGEVSSFPEKLHAETAAQRVAGLRALVPEITVKLSAFGRRTDADIAASAVHALHWTEGLPPEAVQVLVENGWIVLTGTVAWQYQREAAAESVRHLCGVVGLSNQIAIEPAHAGGASMAGIEAALRRRAPAQLRRLKVEVIGGDVILSGSVPTWADRDLATHAAWSSPGVRRVTNRIAIA</sequence>
<dbReference type="PROSITE" id="PS50914">
    <property type="entry name" value="BON"/>
    <property type="match status" value="3"/>
</dbReference>
<dbReference type="InterPro" id="IPR051686">
    <property type="entry name" value="Lipoprotein_DolP"/>
</dbReference>
<name>A0ABS8XZ23_9BURK</name>
<comment type="caution">
    <text evidence="2">The sequence shown here is derived from an EMBL/GenBank/DDBJ whole genome shotgun (WGS) entry which is preliminary data.</text>
</comment>
<dbReference type="PANTHER" id="PTHR34606:SF4">
    <property type="entry name" value="OUTER MEMBRANE LIPOPROTEIN DOLP"/>
    <property type="match status" value="1"/>
</dbReference>